<dbReference type="Gene3D" id="3.40.50.300">
    <property type="entry name" value="P-loop containing nucleotide triphosphate hydrolases"/>
    <property type="match status" value="1"/>
</dbReference>
<dbReference type="Pfam" id="PF24883">
    <property type="entry name" value="NPHP3_N"/>
    <property type="match status" value="1"/>
</dbReference>
<feature type="domain" description="WW" evidence="3">
    <location>
        <begin position="256"/>
        <end position="289"/>
    </location>
</feature>
<dbReference type="FunFam" id="2.20.70.10:FF:000017">
    <property type="entry name" value="E3 ubiquitin-protein ligase"/>
    <property type="match status" value="1"/>
</dbReference>
<dbReference type="Pfam" id="PF00397">
    <property type="entry name" value="WW"/>
    <property type="match status" value="2"/>
</dbReference>
<evidence type="ECO:0000313" key="4">
    <source>
        <dbReference type="EMBL" id="KAG2112309.1"/>
    </source>
</evidence>
<evidence type="ECO:0000313" key="5">
    <source>
        <dbReference type="Proteomes" id="UP000823399"/>
    </source>
</evidence>
<feature type="region of interest" description="Disordered" evidence="2">
    <location>
        <begin position="178"/>
        <end position="268"/>
    </location>
</feature>
<proteinExistence type="predicted"/>
<gene>
    <name evidence="4" type="ORF">F5147DRAFT_684598</name>
</gene>
<dbReference type="PROSITE" id="PS50020">
    <property type="entry name" value="WW_DOMAIN_2"/>
    <property type="match status" value="2"/>
</dbReference>
<reference evidence="4" key="1">
    <citation type="journal article" date="2020" name="New Phytol.">
        <title>Comparative genomics reveals dynamic genome evolution in host specialist ectomycorrhizal fungi.</title>
        <authorList>
            <person name="Lofgren L.A."/>
            <person name="Nguyen N.H."/>
            <person name="Vilgalys R."/>
            <person name="Ruytinx J."/>
            <person name="Liao H.L."/>
            <person name="Branco S."/>
            <person name="Kuo A."/>
            <person name="LaButti K."/>
            <person name="Lipzen A."/>
            <person name="Andreopoulos W."/>
            <person name="Pangilinan J."/>
            <person name="Riley R."/>
            <person name="Hundley H."/>
            <person name="Na H."/>
            <person name="Barry K."/>
            <person name="Grigoriev I.V."/>
            <person name="Stajich J.E."/>
            <person name="Kennedy P.G."/>
        </authorList>
    </citation>
    <scope>NUCLEOTIDE SEQUENCE</scope>
    <source>
        <strain evidence="4">FC423</strain>
    </source>
</reference>
<feature type="domain" description="WW" evidence="3">
    <location>
        <begin position="99"/>
        <end position="132"/>
    </location>
</feature>
<dbReference type="RefSeq" id="XP_041295240.1">
    <property type="nucleotide sequence ID" value="XM_041436616.1"/>
</dbReference>
<evidence type="ECO:0000259" key="3">
    <source>
        <dbReference type="PROSITE" id="PS50020"/>
    </source>
</evidence>
<dbReference type="AlphaFoldDB" id="A0A9P7JWE9"/>
<dbReference type="Gene3D" id="2.20.70.10">
    <property type="match status" value="1"/>
</dbReference>
<dbReference type="Gene3D" id="3.90.1750.10">
    <property type="entry name" value="Hect, E3 ligase catalytic domains"/>
    <property type="match status" value="1"/>
</dbReference>
<feature type="region of interest" description="Disordered" evidence="2">
    <location>
        <begin position="1"/>
        <end position="30"/>
    </location>
</feature>
<dbReference type="PANTHER" id="PTHR10039">
    <property type="entry name" value="AMELOGENIN"/>
    <property type="match status" value="1"/>
</dbReference>
<comment type="caution">
    <text evidence="4">The sequence shown here is derived from an EMBL/GenBank/DDBJ whole genome shotgun (WGS) entry which is preliminary data.</text>
</comment>
<dbReference type="Proteomes" id="UP000823399">
    <property type="component" value="Unassembled WGS sequence"/>
</dbReference>
<evidence type="ECO:0000256" key="1">
    <source>
        <dbReference type="ARBA" id="ARBA00022737"/>
    </source>
</evidence>
<protein>
    <recommendedName>
        <fullName evidence="3">WW domain-containing protein</fullName>
    </recommendedName>
</protein>
<dbReference type="SUPFAM" id="SSF51045">
    <property type="entry name" value="WW domain"/>
    <property type="match status" value="2"/>
</dbReference>
<keyword evidence="5" id="KW-1185">Reference proteome</keyword>
<evidence type="ECO:0000256" key="2">
    <source>
        <dbReference type="SAM" id="MobiDB-lite"/>
    </source>
</evidence>
<dbReference type="InterPro" id="IPR056884">
    <property type="entry name" value="NPHP3-like_N"/>
</dbReference>
<sequence>MHVMSDSEDYRPDPPPETCEATVRESSYPTTTENLIGCVNQGTSGDPASKVLDIPSGVEETPGPKSVGAELQVTHEASAYMNPLEGAISASTSANVNISHLPSGWEMRHTSTGRMYFVDHNTRTTTWDDPRFSSNLDPNAPQYKRDYGRKVIYLRGQSVSSNRSLRLCQSTPILCSESSTRVPTLPRGSSLSSILNGRGSTSNSELPTSSDNATILTRPPIRHTVTPSASSSVRTPSISATQPRVRNPTRSSGGHVPLPAGWEERRTPEGRPYFVDHLARLTTWTDPRSSAAEFVTSAANNTPAGLTTADNFQTNYLQPLKNFDTAIEKIANVHPHAEMALGVLSAAVKIILAQAEHDESLQRLLQKLDEVYGFITQDDNLSKVESMHDVIGKIAQQTLECARFIREYSETKSFWKRVGKNIVTETDDIVTRYNNALDGLMQRFRDQTHRDIAIFVQFAGETLNLSGITYAAGAGLDTAKQCLSGTRTEILSQITEWINSDGDSVPRVMWLSGSAGRGKSAIAHTIAKWFEEMGGLGSCFCFDRHREADRRHEKIFSTIARDLADRDLGMKRALADAVKNANSLKNTTNIFQQWHKLLTEPLKKFSASSVGPVLIVIEALDESGELETRHNLLRILAGRIQNEELSQITELPSNFRILVTSRSLHDIEKGFEGANHILRLSMDAIPSEVMERDIHAFVSEELKELPELQDTHLAVLASKSDGLFEWAGLACEHIKEAYFGSSPMDRFNTVVNRNPGERRNLFYDLYRHILEEVMPKDRYTKFQYQQVIARFRSVMGQIFSVAEPLPLVSLQAMRHHFPEVHDHYEIGVVIKCMGALFSGTTDSYTPIRPLHATFQEFLADESFSGDFFVERTKAQERNLSFASLRVMTHDLRFNICDLKSSYLPNSQDTELPQRVKTYIPLHLSYSCRHWATHVQKTDF</sequence>
<dbReference type="SMART" id="SM00456">
    <property type="entry name" value="WW"/>
    <property type="match status" value="2"/>
</dbReference>
<feature type="compositionally biased region" description="Polar residues" evidence="2">
    <location>
        <begin position="225"/>
        <end position="252"/>
    </location>
</feature>
<dbReference type="InterPro" id="IPR001202">
    <property type="entry name" value="WW_dom"/>
</dbReference>
<dbReference type="PROSITE" id="PS01159">
    <property type="entry name" value="WW_DOMAIN_1"/>
    <property type="match status" value="2"/>
</dbReference>
<name>A0A9P7JWE9_9AGAM</name>
<feature type="non-terminal residue" evidence="4">
    <location>
        <position position="939"/>
    </location>
</feature>
<dbReference type="InterPro" id="IPR036020">
    <property type="entry name" value="WW_dom_sf"/>
</dbReference>
<dbReference type="CDD" id="cd00201">
    <property type="entry name" value="WW"/>
    <property type="match status" value="2"/>
</dbReference>
<keyword evidence="1" id="KW-0677">Repeat</keyword>
<dbReference type="SUPFAM" id="SSF52540">
    <property type="entry name" value="P-loop containing nucleoside triphosphate hydrolases"/>
    <property type="match status" value="1"/>
</dbReference>
<dbReference type="InterPro" id="IPR027417">
    <property type="entry name" value="P-loop_NTPase"/>
</dbReference>
<dbReference type="PANTHER" id="PTHR10039:SF17">
    <property type="entry name" value="FUNGAL STAND N-TERMINAL GOODBYE DOMAIN-CONTAINING PROTEIN-RELATED"/>
    <property type="match status" value="1"/>
</dbReference>
<organism evidence="4 5">
    <name type="scientific">Suillus discolor</name>
    <dbReference type="NCBI Taxonomy" id="1912936"/>
    <lineage>
        <taxon>Eukaryota</taxon>
        <taxon>Fungi</taxon>
        <taxon>Dikarya</taxon>
        <taxon>Basidiomycota</taxon>
        <taxon>Agaricomycotina</taxon>
        <taxon>Agaricomycetes</taxon>
        <taxon>Agaricomycetidae</taxon>
        <taxon>Boletales</taxon>
        <taxon>Suillineae</taxon>
        <taxon>Suillaceae</taxon>
        <taxon>Suillus</taxon>
    </lineage>
</organism>
<dbReference type="GeneID" id="64698875"/>
<dbReference type="EMBL" id="JABBWM010000015">
    <property type="protein sequence ID" value="KAG2112309.1"/>
    <property type="molecule type" value="Genomic_DNA"/>
</dbReference>
<feature type="compositionally biased region" description="Polar residues" evidence="2">
    <location>
        <begin position="178"/>
        <end position="215"/>
    </location>
</feature>
<dbReference type="OrthoDB" id="3267051at2759"/>
<accession>A0A9P7JWE9</accession>